<dbReference type="EMBL" id="DS235745">
    <property type="protein sequence ID" value="EEB16211.1"/>
    <property type="molecule type" value="Genomic_DNA"/>
</dbReference>
<dbReference type="HOGENOM" id="CLU_1847507_0_0_1"/>
<dbReference type="Proteomes" id="UP000009046">
    <property type="component" value="Unassembled WGS sequence"/>
</dbReference>
<evidence type="ECO:0000313" key="4">
    <source>
        <dbReference type="Proteomes" id="UP000009046"/>
    </source>
</evidence>
<evidence type="ECO:0000313" key="2">
    <source>
        <dbReference type="EMBL" id="EEB16211.1"/>
    </source>
</evidence>
<dbReference type="VEuPathDB" id="VectorBase:PHUM411840"/>
<evidence type="ECO:0000256" key="1">
    <source>
        <dbReference type="SAM" id="MobiDB-lite"/>
    </source>
</evidence>
<feature type="compositionally biased region" description="Basic residues" evidence="1">
    <location>
        <begin position="123"/>
        <end position="139"/>
    </location>
</feature>
<protein>
    <submittedName>
        <fullName evidence="2 3">Uncharacterized protein</fullName>
    </submittedName>
</protein>
<reference evidence="2" key="2">
    <citation type="submission" date="2007-04" db="EMBL/GenBank/DDBJ databases">
        <title>The genome of the human body louse.</title>
        <authorList>
            <consortium name="The Human Body Louse Genome Consortium"/>
            <person name="Kirkness E."/>
            <person name="Walenz B."/>
            <person name="Hass B."/>
            <person name="Bruggner R."/>
            <person name="Strausberg R."/>
        </authorList>
    </citation>
    <scope>NUCLEOTIDE SEQUENCE</scope>
    <source>
        <strain evidence="2">USDA</strain>
    </source>
</reference>
<dbReference type="EMBL" id="AAZO01005060">
    <property type="status" value="NOT_ANNOTATED_CDS"/>
    <property type="molecule type" value="Genomic_DNA"/>
</dbReference>
<accession>E0VS55</accession>
<reference evidence="2" key="1">
    <citation type="submission" date="2007-04" db="EMBL/GenBank/DDBJ databases">
        <title>Annotation of Pediculus humanus corporis strain USDA.</title>
        <authorList>
            <person name="Kirkness E."/>
            <person name="Hannick L."/>
            <person name="Hass B."/>
            <person name="Bruggner R."/>
            <person name="Lawson D."/>
            <person name="Bidwell S."/>
            <person name="Joardar V."/>
            <person name="Caler E."/>
            <person name="Walenz B."/>
            <person name="Inman J."/>
            <person name="Schobel S."/>
            <person name="Galinsky K."/>
            <person name="Amedeo P."/>
            <person name="Strausberg R."/>
        </authorList>
    </citation>
    <scope>NUCLEOTIDE SEQUENCE</scope>
    <source>
        <strain evidence="2">USDA</strain>
    </source>
</reference>
<name>E0VS55_PEDHC</name>
<proteinExistence type="predicted"/>
<evidence type="ECO:0000313" key="3">
    <source>
        <dbReference type="EnsemblMetazoa" id="PHUM411840-PA"/>
    </source>
</evidence>
<feature type="region of interest" description="Disordered" evidence="1">
    <location>
        <begin position="113"/>
        <end position="139"/>
    </location>
</feature>
<gene>
    <name evidence="3" type="primary">8234272</name>
    <name evidence="2" type="ORF">Phum_PHUM411840</name>
</gene>
<dbReference type="EnsemblMetazoa" id="PHUM411840-RA">
    <property type="protein sequence ID" value="PHUM411840-PA"/>
    <property type="gene ID" value="PHUM411840"/>
</dbReference>
<dbReference type="GeneID" id="8234272"/>
<dbReference type="RefSeq" id="XP_002428949.1">
    <property type="nucleotide sequence ID" value="XM_002428904.1"/>
</dbReference>
<dbReference type="CTD" id="8234272"/>
<dbReference type="KEGG" id="phu:Phum_PHUM411840"/>
<dbReference type="InParanoid" id="E0VS55"/>
<dbReference type="AlphaFoldDB" id="E0VS55"/>
<dbReference type="OrthoDB" id="21467at2759"/>
<organism>
    <name type="scientific">Pediculus humanus subsp. corporis</name>
    <name type="common">Body louse</name>
    <dbReference type="NCBI Taxonomy" id="121224"/>
    <lineage>
        <taxon>Eukaryota</taxon>
        <taxon>Metazoa</taxon>
        <taxon>Ecdysozoa</taxon>
        <taxon>Arthropoda</taxon>
        <taxon>Hexapoda</taxon>
        <taxon>Insecta</taxon>
        <taxon>Pterygota</taxon>
        <taxon>Neoptera</taxon>
        <taxon>Paraneoptera</taxon>
        <taxon>Psocodea</taxon>
        <taxon>Troctomorpha</taxon>
        <taxon>Phthiraptera</taxon>
        <taxon>Anoplura</taxon>
        <taxon>Pediculidae</taxon>
        <taxon>Pediculus</taxon>
    </lineage>
</organism>
<sequence>MKRVLKIDPANFPKKINRSCGFKIKNIAYENLNEKKYQSKIHKKASQISKFLQDKGIDFSLQTNPLEEDKDKLINANKPDKEAVSEQDKVLEIDESDNDIQFKTPPNVKKIIIKSNGSSTPRNTRKKIVKKKKKVLKKS</sequence>
<reference evidence="3" key="3">
    <citation type="submission" date="2021-02" db="UniProtKB">
        <authorList>
            <consortium name="EnsemblMetazoa"/>
        </authorList>
    </citation>
    <scope>IDENTIFICATION</scope>
    <source>
        <strain evidence="3">USDA</strain>
    </source>
</reference>
<keyword evidence="4" id="KW-1185">Reference proteome</keyword>